<dbReference type="EMBL" id="PEZW01000016">
    <property type="protein sequence ID" value="PIS07677.1"/>
    <property type="molecule type" value="Genomic_DNA"/>
</dbReference>
<reference evidence="2" key="1">
    <citation type="submission" date="2017-09" db="EMBL/GenBank/DDBJ databases">
        <title>Depth-based differentiation of microbial function through sediment-hosted aquifers and enrichment of novel symbionts in the deep terrestrial subsurface.</title>
        <authorList>
            <person name="Probst A.J."/>
            <person name="Ladd B."/>
            <person name="Jarett J.K."/>
            <person name="Geller-Mcgrath D.E."/>
            <person name="Sieber C.M.K."/>
            <person name="Emerson J.B."/>
            <person name="Anantharaman K."/>
            <person name="Thomas B.C."/>
            <person name="Malmstrom R."/>
            <person name="Stieglmeier M."/>
            <person name="Klingl A."/>
            <person name="Woyke T."/>
            <person name="Ryan C.M."/>
            <person name="Banfield J.F."/>
        </authorList>
    </citation>
    <scope>NUCLEOTIDE SEQUENCE [LARGE SCALE GENOMIC DNA]</scope>
</reference>
<gene>
    <name evidence="1" type="ORF">COT78_02250</name>
</gene>
<evidence type="ECO:0008006" key="3">
    <source>
        <dbReference type="Google" id="ProtNLM"/>
    </source>
</evidence>
<comment type="caution">
    <text evidence="1">The sequence shown here is derived from an EMBL/GenBank/DDBJ whole genome shotgun (WGS) entry which is preliminary data.</text>
</comment>
<sequence>MELKSKISGDRNINILADDAESEDLFDSLTQLGYKRPEISAVVTKMPENVKTLEDKVRWCLRNLAK</sequence>
<dbReference type="Proteomes" id="UP000231382">
    <property type="component" value="Unassembled WGS sequence"/>
</dbReference>
<evidence type="ECO:0000313" key="1">
    <source>
        <dbReference type="EMBL" id="PIS07677.1"/>
    </source>
</evidence>
<name>A0A2H0W8I8_9BACT</name>
<organism evidence="1 2">
    <name type="scientific">Candidatus Berkelbacteria bacterium CG10_big_fil_rev_8_21_14_0_10_43_13</name>
    <dbReference type="NCBI Taxonomy" id="1974514"/>
    <lineage>
        <taxon>Bacteria</taxon>
        <taxon>Candidatus Berkelbacteria</taxon>
    </lineage>
</organism>
<dbReference type="SUPFAM" id="SSF46929">
    <property type="entry name" value="DNA helicase RuvA subunit, C-terminal domain"/>
    <property type="match status" value="1"/>
</dbReference>
<dbReference type="InterPro" id="IPR036267">
    <property type="entry name" value="RuvA_C_sf"/>
</dbReference>
<proteinExistence type="predicted"/>
<dbReference type="AlphaFoldDB" id="A0A2H0W8I8"/>
<evidence type="ECO:0000313" key="2">
    <source>
        <dbReference type="Proteomes" id="UP000231382"/>
    </source>
</evidence>
<protein>
    <recommendedName>
        <fullName evidence="3">Holliday junction DNA helicase RuvA C-terminal domain-containing protein</fullName>
    </recommendedName>
</protein>
<accession>A0A2H0W8I8</accession>